<accession>A0A0C1UBG8</accession>
<name>A0A0C1UBG8_9CLOT</name>
<reference evidence="1 2" key="1">
    <citation type="journal article" date="2015" name="Infect. Genet. Evol.">
        <title>Genomic sequences of six botulinum neurotoxin-producing strains representing three clostridial species illustrate the mobility and diversity of botulinum neurotoxin genes.</title>
        <authorList>
            <person name="Smith T.J."/>
            <person name="Hill K.K."/>
            <person name="Xie G."/>
            <person name="Foley B.T."/>
            <person name="Williamson C.H."/>
            <person name="Foster J.T."/>
            <person name="Johnson S.L."/>
            <person name="Chertkov O."/>
            <person name="Teshima H."/>
            <person name="Gibbons H.S."/>
            <person name="Johnsky L.A."/>
            <person name="Karavis M.A."/>
            <person name="Smith L.A."/>
        </authorList>
    </citation>
    <scope>NUCLEOTIDE SEQUENCE [LARGE SCALE GENOMIC DNA]</scope>
    <source>
        <strain evidence="1 2">CDC 2741</strain>
    </source>
</reference>
<evidence type="ECO:0000313" key="2">
    <source>
        <dbReference type="Proteomes" id="UP000031366"/>
    </source>
</evidence>
<protein>
    <submittedName>
        <fullName evidence="1">Uncharacterized protein</fullName>
    </submittedName>
</protein>
<sequence length="70" mass="7914">MNNVKRIGNAILKQELILNQQHIAEGEKKVFYYKEGSILPLVSEGGLLYLDLGSSSYLRANRVNSVFELM</sequence>
<dbReference type="Proteomes" id="UP000031366">
    <property type="component" value="Unassembled WGS sequence"/>
</dbReference>
<dbReference type="EMBL" id="AYSO01000020">
    <property type="protein sequence ID" value="KIE44905.1"/>
    <property type="molecule type" value="Genomic_DNA"/>
</dbReference>
<evidence type="ECO:0000313" key="1">
    <source>
        <dbReference type="EMBL" id="KIE44905.1"/>
    </source>
</evidence>
<dbReference type="RefSeq" id="WP_039635802.1">
    <property type="nucleotide sequence ID" value="NZ_AYSO01000020.1"/>
</dbReference>
<comment type="caution">
    <text evidence="1">The sequence shown here is derived from an EMBL/GenBank/DDBJ whole genome shotgun (WGS) entry which is preliminary data.</text>
</comment>
<organism evidence="1 2">
    <name type="scientific">Clostridium argentinense CDC 2741</name>
    <dbReference type="NCBI Taxonomy" id="1418104"/>
    <lineage>
        <taxon>Bacteria</taxon>
        <taxon>Bacillati</taxon>
        <taxon>Bacillota</taxon>
        <taxon>Clostridia</taxon>
        <taxon>Eubacteriales</taxon>
        <taxon>Clostridiaceae</taxon>
        <taxon>Clostridium</taxon>
    </lineage>
</organism>
<keyword evidence="2" id="KW-1185">Reference proteome</keyword>
<proteinExistence type="predicted"/>
<dbReference type="AlphaFoldDB" id="A0A0C1UBG8"/>
<gene>
    <name evidence="1" type="ORF">U732_127</name>
</gene>